<dbReference type="HOGENOM" id="CLU_030024_0_0_0"/>
<evidence type="ECO:0000259" key="3">
    <source>
        <dbReference type="PROSITE" id="PS51677"/>
    </source>
</evidence>
<sequence length="329" mass="38670">MFVIAALTVLATCAYSKVVVFLYHRFDDTRYPSTNTWTYELENHIKIIKDMGLEIWNMKDLEEYVYGEKHPKSDAVVFTVDDGYRSVYDYAYKIFKKHEVPFTVFIQVGAIGYPDYLTWEMIKEMLKDGVEFANHSYTHTDFPALLTKMTLKEMLDYFKQDFEKAQQVFLNNTGKEMRYYAYPYGYYIPEMIDVLRNEGVKLAFSQNPGPYISSYGAFEIPREPLLEDWASESHLRYILNREALLTEEIPFKIENNTLTVKGTIIIPKQIRDISVYVSEKGIVDSLIIQNIVTTDPVELRKRYNRLMISARDGKKEYVKYWLLFNVKGD</sequence>
<dbReference type="CDD" id="cd10973">
    <property type="entry name" value="CE4_DAC_u4_5s"/>
    <property type="match status" value="1"/>
</dbReference>
<dbReference type="GO" id="GO:0005975">
    <property type="term" value="P:carbohydrate metabolic process"/>
    <property type="evidence" value="ECO:0007669"/>
    <property type="project" value="InterPro"/>
</dbReference>
<dbReference type="eggNOG" id="COG0726">
    <property type="taxonomic scope" value="Bacteria"/>
</dbReference>
<accession>A8F5N7</accession>
<dbReference type="InterPro" id="IPR011330">
    <property type="entry name" value="Glyco_hydro/deAcase_b/a-brl"/>
</dbReference>
<dbReference type="InterPro" id="IPR051398">
    <property type="entry name" value="Polysacch_Deacetylase"/>
</dbReference>
<dbReference type="Proteomes" id="UP000002016">
    <property type="component" value="Chromosome"/>
</dbReference>
<keyword evidence="5" id="KW-1185">Reference proteome</keyword>
<comment type="subcellular location">
    <subcellularLocation>
        <location evidence="1">Secreted</location>
    </subcellularLocation>
</comment>
<dbReference type="PROSITE" id="PS51677">
    <property type="entry name" value="NODB"/>
    <property type="match status" value="1"/>
</dbReference>
<gene>
    <name evidence="4" type="ordered locus">Tlet_0905</name>
</gene>
<dbReference type="SUPFAM" id="SSF88713">
    <property type="entry name" value="Glycoside hydrolase/deacetylase"/>
    <property type="match status" value="1"/>
</dbReference>
<dbReference type="GO" id="GO:0016810">
    <property type="term" value="F:hydrolase activity, acting on carbon-nitrogen (but not peptide) bonds"/>
    <property type="evidence" value="ECO:0007669"/>
    <property type="project" value="InterPro"/>
</dbReference>
<evidence type="ECO:0000313" key="5">
    <source>
        <dbReference type="Proteomes" id="UP000002016"/>
    </source>
</evidence>
<protein>
    <submittedName>
        <fullName evidence="4">Polysaccharide deacetylase</fullName>
    </submittedName>
</protein>
<dbReference type="AlphaFoldDB" id="A8F5N7"/>
<proteinExistence type="predicted"/>
<reference evidence="4 5" key="1">
    <citation type="submission" date="2007-08" db="EMBL/GenBank/DDBJ databases">
        <title>Complete sequence of Thermotoga lettingae TMO.</title>
        <authorList>
            <consortium name="US DOE Joint Genome Institute"/>
            <person name="Copeland A."/>
            <person name="Lucas S."/>
            <person name="Lapidus A."/>
            <person name="Barry K."/>
            <person name="Glavina del Rio T."/>
            <person name="Dalin E."/>
            <person name="Tice H."/>
            <person name="Pitluck S."/>
            <person name="Foster B."/>
            <person name="Bruce D."/>
            <person name="Schmutz J."/>
            <person name="Larimer F."/>
            <person name="Land M."/>
            <person name="Hauser L."/>
            <person name="Kyrpides N."/>
            <person name="Mikhailova N."/>
            <person name="Nelson K."/>
            <person name="Gogarten J.P."/>
            <person name="Noll K."/>
            <person name="Richardson P."/>
        </authorList>
    </citation>
    <scope>NUCLEOTIDE SEQUENCE [LARGE SCALE GENOMIC DNA]</scope>
    <source>
        <strain evidence="5">ATCC BAA-301 / DSM 14385 / NBRC 107922 / TMO</strain>
    </source>
</reference>
<dbReference type="InterPro" id="IPR002509">
    <property type="entry name" value="NODB_dom"/>
</dbReference>
<evidence type="ECO:0000313" key="4">
    <source>
        <dbReference type="EMBL" id="ABV33471.1"/>
    </source>
</evidence>
<dbReference type="PANTHER" id="PTHR34216">
    <property type="match status" value="1"/>
</dbReference>
<dbReference type="GO" id="GO:0005576">
    <property type="term" value="C:extracellular region"/>
    <property type="evidence" value="ECO:0007669"/>
    <property type="project" value="UniProtKB-SubCell"/>
</dbReference>
<dbReference type="PANTHER" id="PTHR34216:SF3">
    <property type="entry name" value="POLY-BETA-1,6-N-ACETYL-D-GLUCOSAMINE N-DEACETYLASE"/>
    <property type="match status" value="1"/>
</dbReference>
<dbReference type="OrthoDB" id="9778320at2"/>
<reference evidence="4 5" key="2">
    <citation type="journal article" date="2009" name="Proc. Natl. Acad. Sci. U.S.A.">
        <title>On the chimeric nature, thermophilic origin, and phylogenetic placement of the Thermotogales.</title>
        <authorList>
            <person name="Zhaxybayeva O."/>
            <person name="Swithers K.S."/>
            <person name="Lapierre P."/>
            <person name="Fournier G.P."/>
            <person name="Bickhart D.M."/>
            <person name="DeBoy R.T."/>
            <person name="Nelson K.E."/>
            <person name="Nesbo C.L."/>
            <person name="Doolittle W.F."/>
            <person name="Gogarten J.P."/>
            <person name="Noll K.M."/>
        </authorList>
    </citation>
    <scope>NUCLEOTIDE SEQUENCE [LARGE SCALE GENOMIC DNA]</scope>
    <source>
        <strain evidence="5">ATCC BAA-301 / DSM 14385 / NBRC 107922 / TMO</strain>
    </source>
</reference>
<evidence type="ECO:0000256" key="2">
    <source>
        <dbReference type="ARBA" id="ARBA00022729"/>
    </source>
</evidence>
<evidence type="ECO:0000256" key="1">
    <source>
        <dbReference type="ARBA" id="ARBA00004613"/>
    </source>
</evidence>
<dbReference type="KEGG" id="tle:Tlet_0905"/>
<organism evidence="4 5">
    <name type="scientific">Pseudothermotoga lettingae (strain ATCC BAA-301 / DSM 14385 / NBRC 107922 / TMO)</name>
    <name type="common">Thermotoga lettingae</name>
    <dbReference type="NCBI Taxonomy" id="416591"/>
    <lineage>
        <taxon>Bacteria</taxon>
        <taxon>Thermotogati</taxon>
        <taxon>Thermotogota</taxon>
        <taxon>Thermotogae</taxon>
        <taxon>Thermotogales</taxon>
        <taxon>Thermotogaceae</taxon>
        <taxon>Pseudothermotoga</taxon>
    </lineage>
</organism>
<dbReference type="Pfam" id="PF01522">
    <property type="entry name" value="Polysacc_deac_1"/>
    <property type="match status" value="1"/>
</dbReference>
<feature type="domain" description="NodB homology" evidence="3">
    <location>
        <begin position="74"/>
        <end position="285"/>
    </location>
</feature>
<dbReference type="Gene3D" id="3.20.20.370">
    <property type="entry name" value="Glycoside hydrolase/deacetylase"/>
    <property type="match status" value="1"/>
</dbReference>
<name>A8F5N7_PSELT</name>
<dbReference type="STRING" id="416591.Tlet_0905"/>
<keyword evidence="2" id="KW-0732">Signal</keyword>
<dbReference type="RefSeq" id="WP_012002952.1">
    <property type="nucleotide sequence ID" value="NC_009828.1"/>
</dbReference>
<dbReference type="EMBL" id="CP000812">
    <property type="protein sequence ID" value="ABV33471.1"/>
    <property type="molecule type" value="Genomic_DNA"/>
</dbReference>